<reference evidence="1 2" key="1">
    <citation type="submission" date="2020-08" db="EMBL/GenBank/DDBJ databases">
        <title>Genomic Encyclopedia of Type Strains, Phase IV (KMG-IV): sequencing the most valuable type-strain genomes for metagenomic binning, comparative biology and taxonomic classification.</title>
        <authorList>
            <person name="Goeker M."/>
        </authorList>
    </citation>
    <scope>NUCLEOTIDE SEQUENCE [LARGE SCALE GENOMIC DNA]</scope>
    <source>
        <strain evidence="1 2">DSM 27163</strain>
    </source>
</reference>
<evidence type="ECO:0000313" key="2">
    <source>
        <dbReference type="Proteomes" id="UP000537161"/>
    </source>
</evidence>
<protein>
    <recommendedName>
        <fullName evidence="3">DUF1214 domain-containing protein</fullName>
    </recommendedName>
</protein>
<keyword evidence="2" id="KW-1185">Reference proteome</keyword>
<evidence type="ECO:0000313" key="1">
    <source>
        <dbReference type="EMBL" id="MBB5705085.1"/>
    </source>
</evidence>
<dbReference type="Proteomes" id="UP000537161">
    <property type="component" value="Unassembled WGS sequence"/>
</dbReference>
<evidence type="ECO:0008006" key="3">
    <source>
        <dbReference type="Google" id="ProtNLM"/>
    </source>
</evidence>
<name>A0A7W9B2L0_9SPHN</name>
<organism evidence="1 2">
    <name type="scientific">Sphingopyxis panaciterrulae</name>
    <dbReference type="NCBI Taxonomy" id="462372"/>
    <lineage>
        <taxon>Bacteria</taxon>
        <taxon>Pseudomonadati</taxon>
        <taxon>Pseudomonadota</taxon>
        <taxon>Alphaproteobacteria</taxon>
        <taxon>Sphingomonadales</taxon>
        <taxon>Sphingomonadaceae</taxon>
        <taxon>Sphingopyxis</taxon>
    </lineage>
</organism>
<sequence>MTNPIANPGQFAAEADVRAMLHDPRIVAARAQIEMLFARGYGDRIPTESRPLLAAFCEEYLNNWLFKAAASDARHPRFVRDFMPAYRWHGNDVPGARTGGDNPDNCYRLAGIEHGTHYRVTGRIRDAKPANTSFTLTANYGTSQTIQTIEDHELDLADDGSFELWIDDGADEARQNRLVTRPGVKFLFVRDSIMDWAVETPLELAIERLGDAKSAPIAVDEMAARATQHALGDLYLYFWFQNVWSGLTPNSITAPQAFRGAGGGLVTQGISNGSYRLGPDDAAILEYDPAGAGYAAVQLTEWLYRSRDYHRIQSSLTAAQSAIDRDGRIRLVIARRDPGVWNWLDTGGHEHVFSILRWQRMRADGPPLSSSLRLTTIDRLKSDLPADTRWVDSNERQAQLEARLAAYARRVC</sequence>
<dbReference type="RefSeq" id="WP_184094802.1">
    <property type="nucleotide sequence ID" value="NZ_JACIJH010000001.1"/>
</dbReference>
<comment type="caution">
    <text evidence="1">The sequence shown here is derived from an EMBL/GenBank/DDBJ whole genome shotgun (WGS) entry which is preliminary data.</text>
</comment>
<accession>A0A7W9B2L0</accession>
<dbReference type="AlphaFoldDB" id="A0A7W9B2L0"/>
<gene>
    <name evidence="1" type="ORF">FHR21_000410</name>
</gene>
<dbReference type="EMBL" id="JACIJH010000001">
    <property type="protein sequence ID" value="MBB5705085.1"/>
    <property type="molecule type" value="Genomic_DNA"/>
</dbReference>
<proteinExistence type="predicted"/>